<evidence type="ECO:0000256" key="2">
    <source>
        <dbReference type="ARBA" id="ARBA00022942"/>
    </source>
</evidence>
<keyword evidence="1 4" id="KW-0963">Cytoplasm</keyword>
<dbReference type="GO" id="GO:0019774">
    <property type="term" value="C:proteasome core complex, beta-subunit complex"/>
    <property type="evidence" value="ECO:0007669"/>
    <property type="project" value="UniProtKB-UniRule"/>
</dbReference>
<dbReference type="RefSeq" id="XP_056036372.1">
    <property type="nucleotide sequence ID" value="XM_056181053.1"/>
</dbReference>
<dbReference type="Gene3D" id="3.60.20.10">
    <property type="entry name" value="Glutamine Phosphoribosylpyrophosphate, subunit 1, domain 1"/>
    <property type="match status" value="1"/>
</dbReference>
<evidence type="ECO:0000256" key="1">
    <source>
        <dbReference type="ARBA" id="ARBA00022490"/>
    </source>
</evidence>
<accession>A0AAE9WAH5</accession>
<dbReference type="GeneID" id="80875742"/>
<dbReference type="InterPro" id="IPR016295">
    <property type="entry name" value="Proteasome_beta4"/>
</dbReference>
<dbReference type="CDD" id="cd03760">
    <property type="entry name" value="proteasome_beta_type_4"/>
    <property type="match status" value="1"/>
</dbReference>
<dbReference type="InterPro" id="IPR029055">
    <property type="entry name" value="Ntn_hydrolases_N"/>
</dbReference>
<dbReference type="PANTHER" id="PTHR32194">
    <property type="entry name" value="METALLOPROTEASE TLDD"/>
    <property type="match status" value="1"/>
</dbReference>
<dbReference type="InterPro" id="IPR023333">
    <property type="entry name" value="Proteasome_suB-type"/>
</dbReference>
<evidence type="ECO:0000256" key="3">
    <source>
        <dbReference type="ARBA" id="ARBA00023242"/>
    </source>
</evidence>
<gene>
    <name evidence="5" type="primary">pre4</name>
    <name evidence="5" type="ORF">SOMG_02261</name>
</gene>
<reference evidence="5 6" key="1">
    <citation type="journal article" date="2023" name="G3 (Bethesda)">
        <title>A high-quality reference genome for the fission yeast Schizosaccharomyces osmophilus.</title>
        <authorList>
            <person name="Jia G.S."/>
            <person name="Zhang W.C."/>
            <person name="Liang Y."/>
            <person name="Liu X.H."/>
            <person name="Rhind N."/>
            <person name="Pidoux A."/>
            <person name="Brysch-Herzberg M."/>
            <person name="Du L.L."/>
        </authorList>
    </citation>
    <scope>NUCLEOTIDE SEQUENCE [LARGE SCALE GENOMIC DNA]</scope>
    <source>
        <strain evidence="5 6">CBS 15793</strain>
    </source>
</reference>
<protein>
    <recommendedName>
        <fullName evidence="4">Proteasome subunit beta</fullName>
    </recommendedName>
</protein>
<dbReference type="FunFam" id="3.60.20.10:FF:000014">
    <property type="entry name" value="Proteasome subunit beta type-7"/>
    <property type="match status" value="1"/>
</dbReference>
<dbReference type="GO" id="GO:0051603">
    <property type="term" value="P:proteolysis involved in protein catabolic process"/>
    <property type="evidence" value="ECO:0007669"/>
    <property type="project" value="InterPro"/>
</dbReference>
<dbReference type="InterPro" id="IPR001353">
    <property type="entry name" value="Proteasome_sua/b"/>
</dbReference>
<dbReference type="GO" id="GO:0005737">
    <property type="term" value="C:cytoplasm"/>
    <property type="evidence" value="ECO:0007669"/>
    <property type="project" value="UniProtKB-SubCell"/>
</dbReference>
<dbReference type="PROSITE" id="PS00854">
    <property type="entry name" value="PROTEASOME_BETA_1"/>
    <property type="match status" value="1"/>
</dbReference>
<proteinExistence type="inferred from homology"/>
<dbReference type="Proteomes" id="UP001212411">
    <property type="component" value="Chromosome 1"/>
</dbReference>
<dbReference type="EMBL" id="CP115611">
    <property type="protein sequence ID" value="WBW72129.1"/>
    <property type="molecule type" value="Genomic_DNA"/>
</dbReference>
<organism evidence="5 6">
    <name type="scientific">Schizosaccharomyces osmophilus</name>
    <dbReference type="NCBI Taxonomy" id="2545709"/>
    <lineage>
        <taxon>Eukaryota</taxon>
        <taxon>Fungi</taxon>
        <taxon>Dikarya</taxon>
        <taxon>Ascomycota</taxon>
        <taxon>Taphrinomycotina</taxon>
        <taxon>Schizosaccharomycetes</taxon>
        <taxon>Schizosaccharomycetales</taxon>
        <taxon>Schizosaccharomycetaceae</taxon>
        <taxon>Schizosaccharomyces</taxon>
    </lineage>
</organism>
<keyword evidence="2 4" id="KW-0647">Proteasome</keyword>
<comment type="function">
    <text evidence="4">Non-catalytic component of the proteasome.</text>
</comment>
<dbReference type="GO" id="GO:0005634">
    <property type="term" value="C:nucleus"/>
    <property type="evidence" value="ECO:0007669"/>
    <property type="project" value="UniProtKB-SubCell"/>
</dbReference>
<dbReference type="AlphaFoldDB" id="A0AAE9WAH5"/>
<dbReference type="PROSITE" id="PS51476">
    <property type="entry name" value="PROTEASOME_BETA_2"/>
    <property type="match status" value="1"/>
</dbReference>
<evidence type="ECO:0000313" key="6">
    <source>
        <dbReference type="Proteomes" id="UP001212411"/>
    </source>
</evidence>
<dbReference type="Pfam" id="PF00227">
    <property type="entry name" value="Proteasome"/>
    <property type="match status" value="1"/>
</dbReference>
<dbReference type="KEGG" id="som:SOMG_02261"/>
<keyword evidence="6" id="KW-1185">Reference proteome</keyword>
<dbReference type="PIRSF" id="PIRSF001213">
    <property type="entry name" value="Psome_endopept_beta"/>
    <property type="match status" value="1"/>
</dbReference>
<evidence type="ECO:0000313" key="5">
    <source>
        <dbReference type="EMBL" id="WBW72129.1"/>
    </source>
</evidence>
<evidence type="ECO:0000256" key="4">
    <source>
        <dbReference type="PIRNR" id="PIRNR001213"/>
    </source>
</evidence>
<dbReference type="PANTHER" id="PTHR32194:SF6">
    <property type="entry name" value="PROTEASOME SUBUNIT BETA"/>
    <property type="match status" value="1"/>
</dbReference>
<sequence length="262" mass="29198">MSFLELTEPWGKPSRNIFFPTSNDVQQNAAPVISRTTQPIVTGASVIALKYADGVMIAADNLASYGSLARFFDVERLTKVGNNTIVGIGGDVSDYQHIQRTLEDLEIKENNYGDGYALQPSHIHEYLSRVFYARRNKMDPYWNQAIVAGVDGDEKEPFVAFADLRGNTYTAPAIATGFAIHLALPMLRKVTDDDRWKTLSKERARAAIDDCIRVLYYRDGRSLNKFSVATITAGGVDFQTNQSVSSEWAFAEKQYGYGTQEV</sequence>
<name>A0AAE9WAH5_9SCHI</name>
<comment type="subcellular location">
    <subcellularLocation>
        <location evidence="4">Cytoplasm</location>
    </subcellularLocation>
    <subcellularLocation>
        <location evidence="4">Nucleus</location>
    </subcellularLocation>
</comment>
<dbReference type="SUPFAM" id="SSF56235">
    <property type="entry name" value="N-terminal nucleophile aminohydrolases (Ntn hydrolases)"/>
    <property type="match status" value="1"/>
</dbReference>
<dbReference type="InterPro" id="IPR016050">
    <property type="entry name" value="Proteasome_bsu_CS"/>
</dbReference>
<keyword evidence="3 4" id="KW-0539">Nucleus</keyword>
<comment type="similarity">
    <text evidence="4">Belongs to the peptidase T1B family.</text>
</comment>